<protein>
    <submittedName>
        <fullName evidence="1">MazG-like family protein</fullName>
    </submittedName>
</protein>
<accession>A0ABT0I590</accession>
<sequence length="106" mass="11549">MDVCTWTEITQLREWLDEHGGDQTEQERRLLRVLAIGSEFGEAARAVHGVLGANPKQGCSHSWSDVRTRLCAVIVTAMVALDTVSGDAAHVLDVHLGSLVDRTPQS</sequence>
<organism evidence="1 2">
    <name type="scientific">Streptomyces lichenis</name>
    <dbReference type="NCBI Taxonomy" id="2306967"/>
    <lineage>
        <taxon>Bacteria</taxon>
        <taxon>Bacillati</taxon>
        <taxon>Actinomycetota</taxon>
        <taxon>Actinomycetes</taxon>
        <taxon>Kitasatosporales</taxon>
        <taxon>Streptomycetaceae</taxon>
        <taxon>Streptomyces</taxon>
    </lineage>
</organism>
<dbReference type="InterPro" id="IPR044548">
    <property type="entry name" value="AF0060_NTP-PPase_MazG-like"/>
</dbReference>
<evidence type="ECO:0000313" key="1">
    <source>
        <dbReference type="EMBL" id="MCK8676491.1"/>
    </source>
</evidence>
<evidence type="ECO:0000313" key="2">
    <source>
        <dbReference type="Proteomes" id="UP001522868"/>
    </source>
</evidence>
<proteinExistence type="predicted"/>
<dbReference type="Proteomes" id="UP001522868">
    <property type="component" value="Unassembled WGS sequence"/>
</dbReference>
<dbReference type="CDD" id="cd11533">
    <property type="entry name" value="NTP-PPase_Af0060_like"/>
    <property type="match status" value="1"/>
</dbReference>
<gene>
    <name evidence="1" type="ORF">M1O15_03550</name>
</gene>
<reference evidence="1 2" key="1">
    <citation type="submission" date="2022-04" db="EMBL/GenBank/DDBJ databases">
        <title>Streptomyces sp. nov. LCR6-01 isolated from Lichen of Dirinaria sp.</title>
        <authorList>
            <person name="Kanchanasin P."/>
            <person name="Tanasupawat S."/>
            <person name="Phongsopitanun W."/>
        </authorList>
    </citation>
    <scope>NUCLEOTIDE SEQUENCE [LARGE SCALE GENOMIC DNA]</scope>
    <source>
        <strain evidence="1 2">LCR6-01</strain>
    </source>
</reference>
<comment type="caution">
    <text evidence="1">The sequence shown here is derived from an EMBL/GenBank/DDBJ whole genome shotgun (WGS) entry which is preliminary data.</text>
</comment>
<dbReference type="RefSeq" id="WP_248631663.1">
    <property type="nucleotide sequence ID" value="NZ_JALPTH010000002.1"/>
</dbReference>
<dbReference type="EMBL" id="JALPTH010000002">
    <property type="protein sequence ID" value="MCK8676491.1"/>
    <property type="molecule type" value="Genomic_DNA"/>
</dbReference>
<name>A0ABT0I590_9ACTN</name>
<keyword evidence="2" id="KW-1185">Reference proteome</keyword>